<dbReference type="Gene3D" id="1.20.120.520">
    <property type="entry name" value="nmb1532 protein domain like"/>
    <property type="match status" value="1"/>
</dbReference>
<accession>A0A3N4KE29</accession>
<dbReference type="AlphaFoldDB" id="A0A3N4KE29"/>
<name>A0A3N4KE29_9PEZI</name>
<dbReference type="PANTHER" id="PTHR35585:SF1">
    <property type="entry name" value="HHE DOMAIN PROTEIN (AFU_ORTHOLOGUE AFUA_4G00730)"/>
    <property type="match status" value="1"/>
</dbReference>
<dbReference type="InParanoid" id="A0A3N4KE29"/>
<evidence type="ECO:0000313" key="2">
    <source>
        <dbReference type="EMBL" id="RPB07738.1"/>
    </source>
</evidence>
<organism evidence="2 3">
    <name type="scientific">Morchella conica CCBAS932</name>
    <dbReference type="NCBI Taxonomy" id="1392247"/>
    <lineage>
        <taxon>Eukaryota</taxon>
        <taxon>Fungi</taxon>
        <taxon>Dikarya</taxon>
        <taxon>Ascomycota</taxon>
        <taxon>Pezizomycotina</taxon>
        <taxon>Pezizomycetes</taxon>
        <taxon>Pezizales</taxon>
        <taxon>Morchellaceae</taxon>
        <taxon>Morchella</taxon>
    </lineage>
</organism>
<dbReference type="EMBL" id="ML119176">
    <property type="protein sequence ID" value="RPB07738.1"/>
    <property type="molecule type" value="Genomic_DNA"/>
</dbReference>
<proteinExistence type="predicted"/>
<keyword evidence="3" id="KW-1185">Reference proteome</keyword>
<gene>
    <name evidence="2" type="ORF">P167DRAFT_555676</name>
</gene>
<reference evidence="2 3" key="1">
    <citation type="journal article" date="2018" name="Nat. Ecol. Evol.">
        <title>Pezizomycetes genomes reveal the molecular basis of ectomycorrhizal truffle lifestyle.</title>
        <authorList>
            <person name="Murat C."/>
            <person name="Payen T."/>
            <person name="Noel B."/>
            <person name="Kuo A."/>
            <person name="Morin E."/>
            <person name="Chen J."/>
            <person name="Kohler A."/>
            <person name="Krizsan K."/>
            <person name="Balestrini R."/>
            <person name="Da Silva C."/>
            <person name="Montanini B."/>
            <person name="Hainaut M."/>
            <person name="Levati E."/>
            <person name="Barry K.W."/>
            <person name="Belfiori B."/>
            <person name="Cichocki N."/>
            <person name="Clum A."/>
            <person name="Dockter R.B."/>
            <person name="Fauchery L."/>
            <person name="Guy J."/>
            <person name="Iotti M."/>
            <person name="Le Tacon F."/>
            <person name="Lindquist E.A."/>
            <person name="Lipzen A."/>
            <person name="Malagnac F."/>
            <person name="Mello A."/>
            <person name="Molinier V."/>
            <person name="Miyauchi S."/>
            <person name="Poulain J."/>
            <person name="Riccioni C."/>
            <person name="Rubini A."/>
            <person name="Sitrit Y."/>
            <person name="Splivallo R."/>
            <person name="Traeger S."/>
            <person name="Wang M."/>
            <person name="Zifcakova L."/>
            <person name="Wipf D."/>
            <person name="Zambonelli A."/>
            <person name="Paolocci F."/>
            <person name="Nowrousian M."/>
            <person name="Ottonello S."/>
            <person name="Baldrian P."/>
            <person name="Spatafora J.W."/>
            <person name="Henrissat B."/>
            <person name="Nagy L.G."/>
            <person name="Aury J.M."/>
            <person name="Wincker P."/>
            <person name="Grigoriev I.V."/>
            <person name="Bonfante P."/>
            <person name="Martin F.M."/>
        </authorList>
    </citation>
    <scope>NUCLEOTIDE SEQUENCE [LARGE SCALE GENOMIC DNA]</scope>
    <source>
        <strain evidence="2 3">CCBAS932</strain>
    </source>
</reference>
<evidence type="ECO:0000259" key="1">
    <source>
        <dbReference type="Pfam" id="PF01814"/>
    </source>
</evidence>
<dbReference type="InterPro" id="IPR012312">
    <property type="entry name" value="Hemerythrin-like"/>
</dbReference>
<evidence type="ECO:0000313" key="3">
    <source>
        <dbReference type="Proteomes" id="UP000277580"/>
    </source>
</evidence>
<dbReference type="PANTHER" id="PTHR35585">
    <property type="entry name" value="HHE DOMAIN PROTEIN (AFU_ORTHOLOGUE AFUA_4G00730)"/>
    <property type="match status" value="1"/>
</dbReference>
<protein>
    <submittedName>
        <fullName evidence="2">HHE domain protein</fullName>
    </submittedName>
</protein>
<dbReference type="STRING" id="1392247.A0A3N4KE29"/>
<dbReference type="OrthoDB" id="9983919at2759"/>
<feature type="domain" description="Hemerythrin-like" evidence="1">
    <location>
        <begin position="5"/>
        <end position="123"/>
    </location>
</feature>
<dbReference type="Proteomes" id="UP000277580">
    <property type="component" value="Unassembled WGS sequence"/>
</dbReference>
<sequence length="207" mass="24060">MSSSYAITHDHRELQDYYGRLMALDENDYDNKSRWQNQLTWELARHAVGEEIVLYPAYEKYLGAEGKKAADKDRNSHQKTKELLEYFQRLYPQSKEFKPSLVELMEELEKHMRSEEKDELPMLEEALAKTKPESGIGGKSRSQELALSFSRTKMFVPTRGHPWMPNKPPYETVLGLLAMPVDVLADMFRKFPKEKQRTTESLSGGLK</sequence>
<dbReference type="Pfam" id="PF01814">
    <property type="entry name" value="Hemerythrin"/>
    <property type="match status" value="1"/>
</dbReference>